<evidence type="ECO:0000256" key="1">
    <source>
        <dbReference type="ARBA" id="ARBA00002633"/>
    </source>
</evidence>
<reference evidence="6 7" key="1">
    <citation type="submission" date="2019-12" db="EMBL/GenBank/DDBJ databases">
        <authorList>
            <person name="Santos-Garcia D."/>
            <person name="Santos-Garcia D."/>
            <person name="Santos-Garcia D."/>
        </authorList>
    </citation>
    <scope>NUCLEOTIDE SEQUENCE [LARGE SCALE GENOMIC DNA]</scope>
    <source>
        <strain evidence="6">SiSi</strain>
    </source>
</reference>
<evidence type="ECO:0000256" key="4">
    <source>
        <dbReference type="ARBA" id="ARBA00035502"/>
    </source>
</evidence>
<dbReference type="InterPro" id="IPR001790">
    <property type="entry name" value="Ribosomal_uL10"/>
</dbReference>
<comment type="similarity">
    <text evidence="2">Belongs to the universal ribosomal protein uL10 family.</text>
</comment>
<dbReference type="Pfam" id="PF00466">
    <property type="entry name" value="Ribosomal_L10"/>
    <property type="match status" value="1"/>
</dbReference>
<sequence length="167" mass="19997">MKKSLKKKELIIKKLNKNIIESLSIMVVKYKDINSNLMKEFYLKANKIDVKLYVIRNRLFIKAIKGTKYECLKDYVKGQIMLCFSKTNINDSLVLWKKLKFKEEKIKTLFYEGKIIQKDKRKILVNINESDIKTILFKTMNMLKIFTIGKIIYILMLLIKKRNYKNE</sequence>
<evidence type="ECO:0000256" key="5">
    <source>
        <dbReference type="SAM" id="Phobius"/>
    </source>
</evidence>
<comment type="function">
    <text evidence="1">Forms part of the ribosomal stalk, playing a central role in the interaction of the ribosome with GTP-bound translation factors.</text>
</comment>
<dbReference type="SUPFAM" id="SSF160369">
    <property type="entry name" value="Ribosomal protein L10-like"/>
    <property type="match status" value="1"/>
</dbReference>
<dbReference type="Proteomes" id="UP000560980">
    <property type="component" value="Unassembled WGS sequence"/>
</dbReference>
<gene>
    <name evidence="6" type="primary">rplJ</name>
    <name evidence="6" type="ORF">SISI_0129</name>
</gene>
<feature type="transmembrane region" description="Helical" evidence="5">
    <location>
        <begin position="142"/>
        <end position="159"/>
    </location>
</feature>
<dbReference type="RefSeq" id="WP_183042918.1">
    <property type="nucleotide sequence ID" value="NZ_CACTJB010000001.1"/>
</dbReference>
<proteinExistence type="inferred from homology"/>
<keyword evidence="5" id="KW-0812">Transmembrane</keyword>
<keyword evidence="5" id="KW-1133">Transmembrane helix</keyword>
<keyword evidence="5" id="KW-0472">Membrane</keyword>
<dbReference type="InterPro" id="IPR043141">
    <property type="entry name" value="Ribosomal_uL10-like_sf"/>
</dbReference>
<dbReference type="GO" id="GO:0005840">
    <property type="term" value="C:ribosome"/>
    <property type="evidence" value="ECO:0007669"/>
    <property type="project" value="UniProtKB-KW"/>
</dbReference>
<keyword evidence="6" id="KW-0689">Ribosomal protein</keyword>
<evidence type="ECO:0000256" key="3">
    <source>
        <dbReference type="ARBA" id="ARBA00035202"/>
    </source>
</evidence>
<protein>
    <recommendedName>
        <fullName evidence="3">Large ribosomal subunit protein uL10</fullName>
    </recommendedName>
    <alternativeName>
        <fullName evidence="4">50S ribosomal protein L10</fullName>
    </alternativeName>
</protein>
<evidence type="ECO:0000313" key="6">
    <source>
        <dbReference type="EMBL" id="CAA3705584.1"/>
    </source>
</evidence>
<accession>A0A6S6RW30</accession>
<organism evidence="6 7">
    <name type="scientific">Candidatus Portiera aleyrodidarum</name>
    <name type="common">primary endosymbiont of Bemisia tabaci</name>
    <dbReference type="NCBI Taxonomy" id="91844"/>
    <lineage>
        <taxon>Bacteria</taxon>
        <taxon>Pseudomonadati</taxon>
        <taxon>Pseudomonadota</taxon>
        <taxon>Gammaproteobacteria</taxon>
        <taxon>Candidatus Johnevansiales</taxon>
        <taxon>Candidatus Johnevansiaceae</taxon>
        <taxon>Candidatus Portiera</taxon>
    </lineage>
</organism>
<evidence type="ECO:0000256" key="2">
    <source>
        <dbReference type="ARBA" id="ARBA00008889"/>
    </source>
</evidence>
<comment type="caution">
    <text evidence="6">The sequence shown here is derived from an EMBL/GenBank/DDBJ whole genome shotgun (WGS) entry which is preliminary data.</text>
</comment>
<dbReference type="Gene3D" id="3.30.70.1730">
    <property type="match status" value="1"/>
</dbReference>
<evidence type="ECO:0000313" key="7">
    <source>
        <dbReference type="Proteomes" id="UP000560980"/>
    </source>
</evidence>
<keyword evidence="6" id="KW-0687">Ribonucleoprotein</keyword>
<name>A0A6S6RW30_9GAMM</name>
<dbReference type="NCBIfam" id="NF000955">
    <property type="entry name" value="PRK00099.1-1"/>
    <property type="match status" value="1"/>
</dbReference>
<dbReference type="EMBL" id="CACTJB010000001">
    <property type="protein sequence ID" value="CAA3705584.1"/>
    <property type="molecule type" value="Genomic_DNA"/>
</dbReference>
<dbReference type="AlphaFoldDB" id="A0A6S6RW30"/>